<dbReference type="GeneTree" id="ENSGT00940000155489"/>
<proteinExistence type="inferred from homology"/>
<evidence type="ECO:0000256" key="4">
    <source>
        <dbReference type="ARBA" id="ARBA00022801"/>
    </source>
</evidence>
<keyword evidence="6" id="KW-0175">Coiled coil</keyword>
<dbReference type="InterPro" id="IPR038765">
    <property type="entry name" value="Papain-like_cys_pep_sf"/>
</dbReference>
<comment type="similarity">
    <text evidence="1">Belongs to the peptidase C48 family.</text>
</comment>
<sequence>MDDIADRMRMDAGEVTLVNHNSLFKTHLLPQTGFPEDQLSLSDQQILSSRQGHLDRSFTCSTRSAAYNPSYYSDNPSSDSFLGSGDLRTFGQSANGQWRNSTPSSSSSLQKSRNSRSLYLETRKTSSGLSNIFAGKSNHHCHVSAYEKSFPIKPVPSPSWSGSCRRSLLSPKKTQRRHVSTAEETVQEEEREIYRQLLQMVTGKQFSIAKPTTHFPLHLSRCLSSSKNTLKDSLFKNGNSCASQIIGSDTSSSGSASILTNQEQLSHSVYSLSSYTPDVVAFGSKDSDTLHQPHHHHSVPHQPDNLAASNTQSEGSDSVILLKVKDSQTPTPSSTFFQAELWIKELTSVYDSRARERLRQIEEQKALALQLQNQEMEKEIKNVFRNGNQDEVLSEAFRLTITRKDIQTLNHLNWLNDEIINFYMNMLMERSKEKGLPSVHAFNTFFFTKLKTAGYQAVKRWTKKVDVFSVDILLVPIHLGVHWCLAVVDFRKKNITYYDSMGGINNEACRILLQYLKQESIDKKRKEFDTNGWQLFSKKSQEIPQQMNGSDCGMFACKYADCITKDRPINFTQQHMPYFRKRMVWEILHRKLL</sequence>
<dbReference type="GO" id="GO:0080090">
    <property type="term" value="P:regulation of primary metabolic process"/>
    <property type="evidence" value="ECO:0007669"/>
    <property type="project" value="UniProtKB-ARBA"/>
</dbReference>
<dbReference type="VEuPathDB" id="HostDB:ENSMFAG00000001564"/>
<evidence type="ECO:0000313" key="9">
    <source>
        <dbReference type="Ensembl" id="ENSMFAP00000003703.2"/>
    </source>
</evidence>
<reference evidence="9 10" key="1">
    <citation type="submission" date="2013-03" db="EMBL/GenBank/DDBJ databases">
        <authorList>
            <person name="Warren W."/>
            <person name="Wilson R.K."/>
        </authorList>
    </citation>
    <scope>NUCLEOTIDE SEQUENCE</scope>
</reference>
<protein>
    <recommendedName>
        <fullName evidence="8">Ubiquitin-like protease family profile domain-containing protein</fullName>
    </recommendedName>
</protein>
<feature type="domain" description="Ubiquitin-like protease family profile" evidence="8">
    <location>
        <begin position="399"/>
        <end position="563"/>
    </location>
</feature>
<dbReference type="FunFam" id="3.40.395.10:FF:000001">
    <property type="entry name" value="Sentrin-specific protease 1"/>
    <property type="match status" value="1"/>
</dbReference>
<dbReference type="GO" id="GO:0016926">
    <property type="term" value="P:protein desumoylation"/>
    <property type="evidence" value="ECO:0007669"/>
    <property type="project" value="TreeGrafter"/>
</dbReference>
<dbReference type="GO" id="GO:0016925">
    <property type="term" value="P:protein sumoylation"/>
    <property type="evidence" value="ECO:0007669"/>
    <property type="project" value="UniProtKB-ARBA"/>
</dbReference>
<dbReference type="Proteomes" id="UP000233100">
    <property type="component" value="Chromosome 11"/>
</dbReference>
<keyword evidence="10" id="KW-1185">Reference proteome</keyword>
<dbReference type="Pfam" id="PF02902">
    <property type="entry name" value="Peptidase_C48"/>
    <property type="match status" value="1"/>
</dbReference>
<dbReference type="GO" id="GO:0006508">
    <property type="term" value="P:proteolysis"/>
    <property type="evidence" value="ECO:0007669"/>
    <property type="project" value="UniProtKB-KW"/>
</dbReference>
<dbReference type="GO" id="GO:0005634">
    <property type="term" value="C:nucleus"/>
    <property type="evidence" value="ECO:0007669"/>
    <property type="project" value="TreeGrafter"/>
</dbReference>
<evidence type="ECO:0000256" key="6">
    <source>
        <dbReference type="SAM" id="Coils"/>
    </source>
</evidence>
<dbReference type="Gene3D" id="3.40.395.10">
    <property type="entry name" value="Adenoviral Proteinase, Chain A"/>
    <property type="match status" value="1"/>
</dbReference>
<dbReference type="PANTHER" id="PTHR12606">
    <property type="entry name" value="SENTRIN/SUMO-SPECIFIC PROTEASE"/>
    <property type="match status" value="1"/>
</dbReference>
<keyword evidence="3" id="KW-0833">Ubl conjugation pathway</keyword>
<evidence type="ECO:0000256" key="2">
    <source>
        <dbReference type="ARBA" id="ARBA00022670"/>
    </source>
</evidence>
<dbReference type="PANTHER" id="PTHR12606:SF30">
    <property type="entry name" value="SENTRIN-SPECIFIC PROTEASE 1"/>
    <property type="match status" value="1"/>
</dbReference>
<dbReference type="InterPro" id="IPR003653">
    <property type="entry name" value="Peptidase_C48_C"/>
</dbReference>
<feature type="compositionally biased region" description="Low complexity" evidence="7">
    <location>
        <begin position="99"/>
        <end position="117"/>
    </location>
</feature>
<feature type="region of interest" description="Disordered" evidence="7">
    <location>
        <begin position="92"/>
        <end position="117"/>
    </location>
</feature>
<evidence type="ECO:0000256" key="5">
    <source>
        <dbReference type="ARBA" id="ARBA00022807"/>
    </source>
</evidence>
<feature type="coiled-coil region" evidence="6">
    <location>
        <begin position="359"/>
        <end position="386"/>
    </location>
</feature>
<name>A0A2K5TUG9_MACFA</name>
<evidence type="ECO:0000256" key="3">
    <source>
        <dbReference type="ARBA" id="ARBA00022786"/>
    </source>
</evidence>
<dbReference type="GO" id="GO:0070139">
    <property type="term" value="F:SUMO-specific endopeptidase activity"/>
    <property type="evidence" value="ECO:0007669"/>
    <property type="project" value="UniProtKB-ARBA"/>
</dbReference>
<dbReference type="Bgee" id="ENSMFAG00000001564">
    <property type="expression patterns" value="Expressed in lymph node and 13 other cell types or tissues"/>
</dbReference>
<evidence type="ECO:0000256" key="1">
    <source>
        <dbReference type="ARBA" id="ARBA00005234"/>
    </source>
</evidence>
<dbReference type="GO" id="GO:0060255">
    <property type="term" value="P:regulation of macromolecule metabolic process"/>
    <property type="evidence" value="ECO:0007669"/>
    <property type="project" value="UniProtKB-ARBA"/>
</dbReference>
<evidence type="ECO:0000256" key="7">
    <source>
        <dbReference type="SAM" id="MobiDB-lite"/>
    </source>
</evidence>
<dbReference type="GO" id="GO:0016929">
    <property type="term" value="F:deSUMOylase activity"/>
    <property type="evidence" value="ECO:0007669"/>
    <property type="project" value="TreeGrafter"/>
</dbReference>
<reference evidence="9" key="3">
    <citation type="submission" date="2025-09" db="UniProtKB">
        <authorList>
            <consortium name="Ensembl"/>
        </authorList>
    </citation>
    <scope>IDENTIFICATION</scope>
</reference>
<reference evidence="9" key="2">
    <citation type="submission" date="2025-08" db="UniProtKB">
        <authorList>
            <consortium name="Ensembl"/>
        </authorList>
    </citation>
    <scope>IDENTIFICATION</scope>
</reference>
<feature type="region of interest" description="Disordered" evidence="7">
    <location>
        <begin position="284"/>
        <end position="312"/>
    </location>
</feature>
<dbReference type="Ensembl" id="ENSMFAT00000022364.2">
    <property type="protein sequence ID" value="ENSMFAP00000003703.2"/>
    <property type="gene ID" value="ENSMFAG00000001564.2"/>
</dbReference>
<evidence type="ECO:0000313" key="10">
    <source>
        <dbReference type="Proteomes" id="UP000233100"/>
    </source>
</evidence>
<organism evidence="9 10">
    <name type="scientific">Macaca fascicularis</name>
    <name type="common">Crab-eating macaque</name>
    <name type="synonym">Cynomolgus monkey</name>
    <dbReference type="NCBI Taxonomy" id="9541"/>
    <lineage>
        <taxon>Eukaryota</taxon>
        <taxon>Metazoa</taxon>
        <taxon>Chordata</taxon>
        <taxon>Craniata</taxon>
        <taxon>Vertebrata</taxon>
        <taxon>Euteleostomi</taxon>
        <taxon>Mammalia</taxon>
        <taxon>Eutheria</taxon>
        <taxon>Euarchontoglires</taxon>
        <taxon>Primates</taxon>
        <taxon>Haplorrhini</taxon>
        <taxon>Catarrhini</taxon>
        <taxon>Cercopithecidae</taxon>
        <taxon>Cercopithecinae</taxon>
        <taxon>Macaca</taxon>
    </lineage>
</organism>
<dbReference type="AlphaFoldDB" id="A0A2K5TUG9"/>
<accession>A0A2K5TUG9</accession>
<dbReference type="PROSITE" id="PS50600">
    <property type="entry name" value="ULP_PROTEASE"/>
    <property type="match status" value="1"/>
</dbReference>
<keyword evidence="5" id="KW-0788">Thiol protease</keyword>
<keyword evidence="4" id="KW-0378">Hydrolase</keyword>
<evidence type="ECO:0000259" key="8">
    <source>
        <dbReference type="PROSITE" id="PS50600"/>
    </source>
</evidence>
<keyword evidence="2" id="KW-0645">Protease</keyword>
<dbReference type="SUPFAM" id="SSF54001">
    <property type="entry name" value="Cysteine proteinases"/>
    <property type="match status" value="1"/>
</dbReference>